<sequence>MEQYASAAYCKKNFNSPGDRITCSDGTCPLVQAANATSAIEYNSNLLTDVTGYVALDPTHKLIVVSFRGSASVQNWITNLEFGAVPTSLCTGCTVHRGFWQSWLDSRPAVTAAVNQLSISNPTYKIVTTGHSLGGAIATLAAADLRAAGYQVALYTFGAPRVSNSKLANHITAQPGGNYRVTHWNDPVPNIPPILFDFAHVSPEYYINRPNALAVRASDFRIYEGVTNLRGNAAWLVTDVLAHFWYFGSFSIKCQL</sequence>
<feature type="domain" description="Mono-/di-acylglycerol lipase N-terminal" evidence="4">
    <location>
        <begin position="2"/>
        <end position="37"/>
    </location>
</feature>
<dbReference type="AlphaFoldDB" id="A0A9P4PD24"/>
<dbReference type="InterPro" id="IPR005592">
    <property type="entry name" value="Mono/diacylglycerol_lipase_N"/>
</dbReference>
<evidence type="ECO:0000313" key="6">
    <source>
        <dbReference type="Proteomes" id="UP000799764"/>
    </source>
</evidence>
<keyword evidence="2" id="KW-0378">Hydrolase</keyword>
<gene>
    <name evidence="5" type="ORF">P171DRAFT_435523</name>
</gene>
<dbReference type="GO" id="GO:0016042">
    <property type="term" value="P:lipid catabolic process"/>
    <property type="evidence" value="ECO:0007669"/>
    <property type="project" value="InterPro"/>
</dbReference>
<evidence type="ECO:0000256" key="2">
    <source>
        <dbReference type="ARBA" id="ARBA00022801"/>
    </source>
</evidence>
<comment type="caution">
    <text evidence="5">The sequence shown here is derived from an EMBL/GenBank/DDBJ whole genome shotgun (WGS) entry which is preliminary data.</text>
</comment>
<keyword evidence="6" id="KW-1185">Reference proteome</keyword>
<evidence type="ECO:0000259" key="3">
    <source>
        <dbReference type="Pfam" id="PF01764"/>
    </source>
</evidence>
<dbReference type="OrthoDB" id="426718at2759"/>
<dbReference type="EMBL" id="MU001507">
    <property type="protein sequence ID" value="KAF2440756.1"/>
    <property type="molecule type" value="Genomic_DNA"/>
</dbReference>
<dbReference type="GO" id="GO:0016787">
    <property type="term" value="F:hydrolase activity"/>
    <property type="evidence" value="ECO:0007669"/>
    <property type="project" value="UniProtKB-KW"/>
</dbReference>
<dbReference type="SUPFAM" id="SSF53474">
    <property type="entry name" value="alpha/beta-Hydrolases"/>
    <property type="match status" value="1"/>
</dbReference>
<feature type="domain" description="Fungal lipase-type" evidence="3">
    <location>
        <begin position="64"/>
        <end position="194"/>
    </location>
</feature>
<reference evidence="5" key="1">
    <citation type="journal article" date="2020" name="Stud. Mycol.">
        <title>101 Dothideomycetes genomes: a test case for predicting lifestyles and emergence of pathogens.</title>
        <authorList>
            <person name="Haridas S."/>
            <person name="Albert R."/>
            <person name="Binder M."/>
            <person name="Bloem J."/>
            <person name="Labutti K."/>
            <person name="Salamov A."/>
            <person name="Andreopoulos B."/>
            <person name="Baker S."/>
            <person name="Barry K."/>
            <person name="Bills G."/>
            <person name="Bluhm B."/>
            <person name="Cannon C."/>
            <person name="Castanera R."/>
            <person name="Culley D."/>
            <person name="Daum C."/>
            <person name="Ezra D."/>
            <person name="Gonzalez J."/>
            <person name="Henrissat B."/>
            <person name="Kuo A."/>
            <person name="Liang C."/>
            <person name="Lipzen A."/>
            <person name="Lutzoni F."/>
            <person name="Magnuson J."/>
            <person name="Mondo S."/>
            <person name="Nolan M."/>
            <person name="Ohm R."/>
            <person name="Pangilinan J."/>
            <person name="Park H.-J."/>
            <person name="Ramirez L."/>
            <person name="Alfaro M."/>
            <person name="Sun H."/>
            <person name="Tritt A."/>
            <person name="Yoshinaga Y."/>
            <person name="Zwiers L.-H."/>
            <person name="Turgeon B."/>
            <person name="Goodwin S."/>
            <person name="Spatafora J."/>
            <person name="Crous P."/>
            <person name="Grigoriev I."/>
        </authorList>
    </citation>
    <scope>NUCLEOTIDE SEQUENCE</scope>
    <source>
        <strain evidence="5">CBS 690.94</strain>
    </source>
</reference>
<proteinExistence type="predicted"/>
<dbReference type="Gene3D" id="3.40.50.1820">
    <property type="entry name" value="alpha/beta hydrolase"/>
    <property type="match status" value="1"/>
</dbReference>
<evidence type="ECO:0000259" key="4">
    <source>
        <dbReference type="Pfam" id="PF03893"/>
    </source>
</evidence>
<evidence type="ECO:0000313" key="5">
    <source>
        <dbReference type="EMBL" id="KAF2440756.1"/>
    </source>
</evidence>
<evidence type="ECO:0000256" key="1">
    <source>
        <dbReference type="ARBA" id="ARBA00022729"/>
    </source>
</evidence>
<keyword evidence="1" id="KW-0732">Signal</keyword>
<accession>A0A9P4PD24</accession>
<dbReference type="PANTHER" id="PTHR46640">
    <property type="entry name" value="TRIACYLGLYCEROL LIPASE, PUTATIVE (AFU_ORTHOLOGUE AFUA_6G06510)-RELATED"/>
    <property type="match status" value="1"/>
</dbReference>
<name>A0A9P4PD24_9PLEO</name>
<dbReference type="PANTHER" id="PTHR46640:SF1">
    <property type="entry name" value="FUNGAL LIPASE-LIKE DOMAIN-CONTAINING PROTEIN-RELATED"/>
    <property type="match status" value="1"/>
</dbReference>
<dbReference type="Pfam" id="PF03893">
    <property type="entry name" value="Lipase3_N"/>
    <property type="match status" value="1"/>
</dbReference>
<dbReference type="CDD" id="cd00519">
    <property type="entry name" value="Lipase_3"/>
    <property type="match status" value="1"/>
</dbReference>
<dbReference type="InterPro" id="IPR029058">
    <property type="entry name" value="AB_hydrolase_fold"/>
</dbReference>
<protein>
    <submittedName>
        <fullName evidence="5">Alpha/beta-hydrolase</fullName>
    </submittedName>
</protein>
<dbReference type="Proteomes" id="UP000799764">
    <property type="component" value="Unassembled WGS sequence"/>
</dbReference>
<dbReference type="Pfam" id="PF01764">
    <property type="entry name" value="Lipase_3"/>
    <property type="match status" value="1"/>
</dbReference>
<organism evidence="5 6">
    <name type="scientific">Karstenula rhodostoma CBS 690.94</name>
    <dbReference type="NCBI Taxonomy" id="1392251"/>
    <lineage>
        <taxon>Eukaryota</taxon>
        <taxon>Fungi</taxon>
        <taxon>Dikarya</taxon>
        <taxon>Ascomycota</taxon>
        <taxon>Pezizomycotina</taxon>
        <taxon>Dothideomycetes</taxon>
        <taxon>Pleosporomycetidae</taxon>
        <taxon>Pleosporales</taxon>
        <taxon>Massarineae</taxon>
        <taxon>Didymosphaeriaceae</taxon>
        <taxon>Karstenula</taxon>
    </lineage>
</organism>
<dbReference type="InterPro" id="IPR051299">
    <property type="entry name" value="AB_hydrolase_lip/est"/>
</dbReference>
<dbReference type="InterPro" id="IPR002921">
    <property type="entry name" value="Fungal_lipase-type"/>
</dbReference>